<comment type="subcellular location">
    <subcellularLocation>
        <location evidence="1">Endoplasmic reticulum membrane</location>
        <topology evidence="1">Single-pass membrane protein</topology>
    </subcellularLocation>
</comment>
<dbReference type="AlphaFoldDB" id="A0A4Y7K8S9"/>
<evidence type="ECO:0000313" key="9">
    <source>
        <dbReference type="EMBL" id="RZC68339.1"/>
    </source>
</evidence>
<keyword evidence="7" id="KW-1133">Transmembrane helix</keyword>
<dbReference type="PANTHER" id="PTHR13036:SF0">
    <property type="entry name" value="CHITOBIOSYLDIPHOSPHODOLICHOL BETA-MANNOSYLTRANSFERASE"/>
    <property type="match status" value="1"/>
</dbReference>
<comment type="pathway">
    <text evidence="2">Protein modification; protein glycosylation.</text>
</comment>
<evidence type="ECO:0000313" key="10">
    <source>
        <dbReference type="Proteomes" id="UP000316621"/>
    </source>
</evidence>
<dbReference type="GO" id="GO:0005789">
    <property type="term" value="C:endoplasmic reticulum membrane"/>
    <property type="evidence" value="ECO:0007669"/>
    <property type="project" value="UniProtKB-SubCell"/>
</dbReference>
<keyword evidence="5" id="KW-0812">Transmembrane</keyword>
<dbReference type="PANTHER" id="PTHR13036">
    <property type="entry name" value="BETA1,4 MANNOSYLTRANSFERASE"/>
    <property type="match status" value="1"/>
</dbReference>
<sequence>MTILSKFHSFTNLRGDRRRRRYQIKMICNCCGSCDIKGKGPEREKYEEKIKGLHLKRVAFRTMWLAAEDYPLLLGSADLGFCLHTSSSGLDLPMKVVL</sequence>
<reference evidence="9 10" key="1">
    <citation type="journal article" date="2018" name="Science">
        <title>The opium poppy genome and morphinan production.</title>
        <authorList>
            <person name="Guo L."/>
            <person name="Winzer T."/>
            <person name="Yang X."/>
            <person name="Li Y."/>
            <person name="Ning Z."/>
            <person name="He Z."/>
            <person name="Teodor R."/>
            <person name="Lu Y."/>
            <person name="Bowser T.A."/>
            <person name="Graham I.A."/>
            <person name="Ye K."/>
        </authorList>
    </citation>
    <scope>NUCLEOTIDE SEQUENCE [LARGE SCALE GENOMIC DNA]</scope>
    <source>
        <strain evidence="10">cv. HN1</strain>
        <tissue evidence="9">Leaves</tissue>
    </source>
</reference>
<keyword evidence="3" id="KW-0328">Glycosyltransferase</keyword>
<keyword evidence="8" id="KW-0472">Membrane</keyword>
<dbReference type="STRING" id="3469.A0A4Y7K8S9"/>
<dbReference type="InterPro" id="IPR026051">
    <property type="entry name" value="ALG1-like"/>
</dbReference>
<accession>A0A4Y7K8S9</accession>
<evidence type="ECO:0000256" key="1">
    <source>
        <dbReference type="ARBA" id="ARBA00004389"/>
    </source>
</evidence>
<keyword evidence="10" id="KW-1185">Reference proteome</keyword>
<keyword evidence="4" id="KW-0808">Transferase</keyword>
<proteinExistence type="predicted"/>
<evidence type="ECO:0000256" key="5">
    <source>
        <dbReference type="ARBA" id="ARBA00022692"/>
    </source>
</evidence>
<dbReference type="GO" id="GO:0000030">
    <property type="term" value="F:mannosyltransferase activity"/>
    <property type="evidence" value="ECO:0007669"/>
    <property type="project" value="InterPro"/>
</dbReference>
<evidence type="ECO:0000256" key="4">
    <source>
        <dbReference type="ARBA" id="ARBA00022679"/>
    </source>
</evidence>
<evidence type="ECO:0000256" key="2">
    <source>
        <dbReference type="ARBA" id="ARBA00004922"/>
    </source>
</evidence>
<evidence type="ECO:0000256" key="3">
    <source>
        <dbReference type="ARBA" id="ARBA00022676"/>
    </source>
</evidence>
<evidence type="ECO:0000256" key="8">
    <source>
        <dbReference type="ARBA" id="ARBA00023136"/>
    </source>
</evidence>
<dbReference type="Proteomes" id="UP000316621">
    <property type="component" value="Chromosome 7"/>
</dbReference>
<dbReference type="EMBL" id="CM010721">
    <property type="protein sequence ID" value="RZC68339.1"/>
    <property type="molecule type" value="Genomic_DNA"/>
</dbReference>
<protein>
    <submittedName>
        <fullName evidence="9">Uncharacterized protein</fullName>
    </submittedName>
</protein>
<name>A0A4Y7K8S9_PAPSO</name>
<organism evidence="9 10">
    <name type="scientific">Papaver somniferum</name>
    <name type="common">Opium poppy</name>
    <dbReference type="NCBI Taxonomy" id="3469"/>
    <lineage>
        <taxon>Eukaryota</taxon>
        <taxon>Viridiplantae</taxon>
        <taxon>Streptophyta</taxon>
        <taxon>Embryophyta</taxon>
        <taxon>Tracheophyta</taxon>
        <taxon>Spermatophyta</taxon>
        <taxon>Magnoliopsida</taxon>
        <taxon>Ranunculales</taxon>
        <taxon>Papaveraceae</taxon>
        <taxon>Papaveroideae</taxon>
        <taxon>Papaver</taxon>
    </lineage>
</organism>
<dbReference type="Gramene" id="RZC68339">
    <property type="protein sequence ID" value="RZC68339"/>
    <property type="gene ID" value="C5167_031601"/>
</dbReference>
<evidence type="ECO:0000256" key="7">
    <source>
        <dbReference type="ARBA" id="ARBA00022989"/>
    </source>
</evidence>
<evidence type="ECO:0000256" key="6">
    <source>
        <dbReference type="ARBA" id="ARBA00022824"/>
    </source>
</evidence>
<gene>
    <name evidence="9" type="ORF">C5167_031601</name>
</gene>
<keyword evidence="6" id="KW-0256">Endoplasmic reticulum</keyword>